<keyword evidence="1" id="KW-0472">Membrane</keyword>
<proteinExistence type="predicted"/>
<sequence length="604" mass="69662">MKLFSKNQDAVEIDFGADLTVSCHNRNGSNPKFQILDANDCIFIVLKIFGLYLAIQKPTPKKIKMVFGVSKRNMTRLLSLIALLAALTISAKERPILGELDRILLKKDIYMRQKYARIKSLNTSEHQFTLSKDDRNLYHTYMALFDEYKSFKYDSAYYYLERAKTKAWDTKDVQLLSRARIKEGFVLLSSGLFKEAIDTLSSIDPKTLTGKLAFEYYSVKARAYYDLADYNKDQRYNIHYVRTGNLYLEKALALIGPNTNEYWATESLKRLKQQDWKGAEFAFSYWINNFKLPPDFYGIATSSLGYIYSERGFKDKAIEYLAMAAIADVKNATKETVALRNLANELFKMGQLDKANHYINLAMDDATFYNARHRKIEISSILPIIEKAQLNKVNEKNDKLEKIVILLAILAAIIVLFLVIIFKQLKERNASRKAMSDSVGQLQTMNRSLSEANAIKEEYLAYSIKATSDLINKIDHMQKSTIQKVIAKKNDEILASLNRYNVKAERENLFHQFDDIFLKLFPSFIADFNNLFPPDHHATIKKGELLNTEMRIFALYRLGIQDSNQIADFLELSVATIYTYKTRIKSKSEFKDTFEEKIMAIKSI</sequence>
<keyword evidence="4" id="KW-1185">Reference proteome</keyword>
<evidence type="ECO:0000259" key="2">
    <source>
        <dbReference type="Pfam" id="PF19904"/>
    </source>
</evidence>
<dbReference type="EMBL" id="FMVF01000004">
    <property type="protein sequence ID" value="SCY20883.1"/>
    <property type="molecule type" value="Genomic_DNA"/>
</dbReference>
<dbReference type="SUPFAM" id="SSF48452">
    <property type="entry name" value="TPR-like"/>
    <property type="match status" value="1"/>
</dbReference>
<dbReference type="InterPro" id="IPR045957">
    <property type="entry name" value="DUF6377"/>
</dbReference>
<keyword evidence="1" id="KW-0812">Transmembrane</keyword>
<protein>
    <recommendedName>
        <fullName evidence="2">DUF6377 domain-containing protein</fullName>
    </recommendedName>
</protein>
<evidence type="ECO:0000313" key="4">
    <source>
        <dbReference type="Proteomes" id="UP000199354"/>
    </source>
</evidence>
<evidence type="ECO:0000256" key="1">
    <source>
        <dbReference type="SAM" id="Phobius"/>
    </source>
</evidence>
<keyword evidence="1" id="KW-1133">Transmembrane helix</keyword>
<dbReference type="Proteomes" id="UP000199354">
    <property type="component" value="Unassembled WGS sequence"/>
</dbReference>
<gene>
    <name evidence="3" type="ORF">SAMN02927903_00911</name>
</gene>
<feature type="domain" description="DUF6377" evidence="2">
    <location>
        <begin position="328"/>
        <end position="567"/>
    </location>
</feature>
<dbReference type="Gene3D" id="1.25.40.10">
    <property type="entry name" value="Tetratricopeptide repeat domain"/>
    <property type="match status" value="1"/>
</dbReference>
<organism evidence="3 4">
    <name type="scientific">Flavobacterium caeni</name>
    <dbReference type="NCBI Taxonomy" id="490189"/>
    <lineage>
        <taxon>Bacteria</taxon>
        <taxon>Pseudomonadati</taxon>
        <taxon>Bacteroidota</taxon>
        <taxon>Flavobacteriia</taxon>
        <taxon>Flavobacteriales</taxon>
        <taxon>Flavobacteriaceae</taxon>
        <taxon>Flavobacterium</taxon>
    </lineage>
</organism>
<evidence type="ECO:0000313" key="3">
    <source>
        <dbReference type="EMBL" id="SCY20883.1"/>
    </source>
</evidence>
<reference evidence="3 4" key="1">
    <citation type="submission" date="2016-10" db="EMBL/GenBank/DDBJ databases">
        <authorList>
            <person name="de Groot N.N."/>
        </authorList>
    </citation>
    <scope>NUCLEOTIDE SEQUENCE [LARGE SCALE GENOMIC DNA]</scope>
    <source>
        <strain evidence="3 4">CGMCC 1.7031</strain>
    </source>
</reference>
<name>A0A1G5E1C8_9FLAO</name>
<accession>A0A1G5E1C8</accession>
<dbReference type="AlphaFoldDB" id="A0A1G5E1C8"/>
<dbReference type="STRING" id="490189.SAMN02927903_00911"/>
<dbReference type="InterPro" id="IPR011990">
    <property type="entry name" value="TPR-like_helical_dom_sf"/>
</dbReference>
<dbReference type="Pfam" id="PF19904">
    <property type="entry name" value="DUF6377"/>
    <property type="match status" value="1"/>
</dbReference>
<feature type="transmembrane region" description="Helical" evidence="1">
    <location>
        <begin position="403"/>
        <end position="422"/>
    </location>
</feature>